<dbReference type="InterPro" id="IPR013324">
    <property type="entry name" value="RNA_pol_sigma_r3/r4-like"/>
</dbReference>
<name>A9A4R2_NITMS</name>
<gene>
    <name evidence="1" type="ordered locus">Nmar_1470</name>
</gene>
<dbReference type="InParanoid" id="A9A4R2"/>
<keyword evidence="2" id="KW-1185">Reference proteome</keyword>
<accession>A9A4R2</accession>
<dbReference type="eggNOG" id="arCOG04609">
    <property type="taxonomic scope" value="Archaea"/>
</dbReference>
<dbReference type="Proteomes" id="UP000000792">
    <property type="component" value="Chromosome"/>
</dbReference>
<proteinExistence type="predicted"/>
<dbReference type="SUPFAM" id="SSF88659">
    <property type="entry name" value="Sigma3 and sigma4 domains of RNA polymerase sigma factors"/>
    <property type="match status" value="1"/>
</dbReference>
<protein>
    <submittedName>
        <fullName evidence="1">Uncharacterized protein</fullName>
    </submittedName>
</protein>
<dbReference type="AlphaFoldDB" id="A9A4R2"/>
<evidence type="ECO:0000313" key="2">
    <source>
        <dbReference type="Proteomes" id="UP000000792"/>
    </source>
</evidence>
<dbReference type="HOGENOM" id="CLU_1485940_0_0_2"/>
<dbReference type="EnsemblBacteria" id="ABX13366">
    <property type="protein sequence ID" value="ABX13366"/>
    <property type="gene ID" value="Nmar_1470"/>
</dbReference>
<reference evidence="1 2" key="1">
    <citation type="journal article" date="2010" name="Proc. Natl. Acad. Sci. U.S.A.">
        <title>Nitrosopumilus maritimus genome reveals unique mechanisms for nitrification and autotrophy in globally distributed marine crenarchaea.</title>
        <authorList>
            <person name="Walker C.B."/>
            <person name="de la Torre J.R."/>
            <person name="Klotz M.G."/>
            <person name="Urakawa H."/>
            <person name="Pinel N."/>
            <person name="Arp D.J."/>
            <person name="Brochier-Armanet C."/>
            <person name="Chain P.S."/>
            <person name="Chan P.P."/>
            <person name="Gollabgir A."/>
            <person name="Hemp J."/>
            <person name="Hugler M."/>
            <person name="Karr E.A."/>
            <person name="Konneke M."/>
            <person name="Shin M."/>
            <person name="Lawton T.J."/>
            <person name="Lowe T."/>
            <person name="Martens-Habbena W."/>
            <person name="Sayavedra-Soto L.A."/>
            <person name="Lang D."/>
            <person name="Sievert S.M."/>
            <person name="Rosenzweig A.C."/>
            <person name="Manning G."/>
            <person name="Stahl D.A."/>
        </authorList>
    </citation>
    <scope>NUCLEOTIDE SEQUENCE [LARGE SCALE GENOMIC DNA]</scope>
    <source>
        <strain evidence="1 2">SCM1</strain>
    </source>
</reference>
<dbReference type="OrthoDB" id="3374at2157"/>
<sequence>MAQVLEKKGGPYPKNKKIKRQNEVFRLHFDLGYSAVKISEMMNVNRNTVNGDIHYWYGILSKEWESYDIEAWHMKQVHRLESQRTRLFQELEKTTETTVKLSIERMILDIDIKMTNFVSKSVYTQDWLRDRSVAWINKWAKENNSKYRLLDANAAWYTSEEITEKVRKLIHDGKIEKRGKI</sequence>
<organism evidence="1 2">
    <name type="scientific">Nitrosopumilus maritimus (strain SCM1)</name>
    <dbReference type="NCBI Taxonomy" id="436308"/>
    <lineage>
        <taxon>Archaea</taxon>
        <taxon>Nitrososphaerota</taxon>
        <taxon>Nitrososphaeria</taxon>
        <taxon>Nitrosopumilales</taxon>
        <taxon>Nitrosopumilaceae</taxon>
        <taxon>Nitrosopumilus</taxon>
    </lineage>
</organism>
<dbReference type="RefSeq" id="WP_012215853.1">
    <property type="nucleotide sequence ID" value="NC_010085.1"/>
</dbReference>
<dbReference type="KEGG" id="nmr:Nmar_1470"/>
<dbReference type="GeneID" id="5772971"/>
<evidence type="ECO:0000313" key="1">
    <source>
        <dbReference type="EMBL" id="ABX13366.1"/>
    </source>
</evidence>
<dbReference type="EMBL" id="CP000866">
    <property type="protein sequence ID" value="ABX13366.1"/>
    <property type="molecule type" value="Genomic_DNA"/>
</dbReference>